<dbReference type="Pfam" id="PF05678">
    <property type="entry name" value="VQ"/>
    <property type="match status" value="1"/>
</dbReference>
<reference evidence="3" key="1">
    <citation type="submission" date="2021-08" db="EMBL/GenBank/DDBJ databases">
        <title>WGS assembly of Ceratopteris richardii.</title>
        <authorList>
            <person name="Marchant D.B."/>
            <person name="Chen G."/>
            <person name="Jenkins J."/>
            <person name="Shu S."/>
            <person name="Leebens-Mack J."/>
            <person name="Grimwood J."/>
            <person name="Schmutz J."/>
            <person name="Soltis P."/>
            <person name="Soltis D."/>
            <person name="Chen Z.-H."/>
        </authorList>
    </citation>
    <scope>NUCLEOTIDE SEQUENCE</scope>
    <source>
        <strain evidence="3">Whitten #5841</strain>
        <tissue evidence="3">Leaf</tissue>
    </source>
</reference>
<keyword evidence="4" id="KW-1185">Reference proteome</keyword>
<evidence type="ECO:0000256" key="1">
    <source>
        <dbReference type="SAM" id="MobiDB-lite"/>
    </source>
</evidence>
<feature type="compositionally biased region" description="Low complexity" evidence="1">
    <location>
        <begin position="27"/>
        <end position="36"/>
    </location>
</feature>
<proteinExistence type="predicted"/>
<comment type="caution">
    <text evidence="3">The sequence shown here is derived from an EMBL/GenBank/DDBJ whole genome shotgun (WGS) entry which is preliminary data.</text>
</comment>
<feature type="domain" description="VQ" evidence="2">
    <location>
        <begin position="80"/>
        <end position="97"/>
    </location>
</feature>
<evidence type="ECO:0000313" key="3">
    <source>
        <dbReference type="EMBL" id="KAH7281400.1"/>
    </source>
</evidence>
<organism evidence="3 4">
    <name type="scientific">Ceratopteris richardii</name>
    <name type="common">Triangle waterfern</name>
    <dbReference type="NCBI Taxonomy" id="49495"/>
    <lineage>
        <taxon>Eukaryota</taxon>
        <taxon>Viridiplantae</taxon>
        <taxon>Streptophyta</taxon>
        <taxon>Embryophyta</taxon>
        <taxon>Tracheophyta</taxon>
        <taxon>Polypodiopsida</taxon>
        <taxon>Polypodiidae</taxon>
        <taxon>Polypodiales</taxon>
        <taxon>Pteridineae</taxon>
        <taxon>Pteridaceae</taxon>
        <taxon>Parkerioideae</taxon>
        <taxon>Ceratopteris</taxon>
    </lineage>
</organism>
<dbReference type="OrthoDB" id="1939214at2759"/>
<gene>
    <name evidence="3" type="ORF">KP509_36G045900</name>
</gene>
<protein>
    <recommendedName>
        <fullName evidence="2">VQ domain-containing protein</fullName>
    </recommendedName>
</protein>
<accession>A0A8T2QCR1</accession>
<dbReference type="EMBL" id="CM035441">
    <property type="protein sequence ID" value="KAH7281400.1"/>
    <property type="molecule type" value="Genomic_DNA"/>
</dbReference>
<dbReference type="InterPro" id="IPR008889">
    <property type="entry name" value="VQ"/>
</dbReference>
<dbReference type="Proteomes" id="UP000825935">
    <property type="component" value="Chromosome 36"/>
</dbReference>
<feature type="region of interest" description="Disordered" evidence="1">
    <location>
        <begin position="1"/>
        <end position="70"/>
    </location>
</feature>
<dbReference type="AlphaFoldDB" id="A0A8T2QCR1"/>
<name>A0A8T2QCR1_CERRI</name>
<sequence length="168" mass="18527">MKSTHAVEYIGVGEDVEMSQKTSADGPSPSSSSPSSCLERKRRSPQPSGLIPNKRRRREDRWRQEEAPVADPPVCRRILADKSNFKDIVHQFTGNPTSSTPPLFHRSNEPAASQTSGSTCLCHCHRDGHSSSQDALLSTVYQRLRILEAVTAHLLLRQGCLTTTHGNP</sequence>
<evidence type="ECO:0000313" key="4">
    <source>
        <dbReference type="Proteomes" id="UP000825935"/>
    </source>
</evidence>
<evidence type="ECO:0000259" key="2">
    <source>
        <dbReference type="Pfam" id="PF05678"/>
    </source>
</evidence>